<dbReference type="InterPro" id="IPR012347">
    <property type="entry name" value="Ferritin-like"/>
</dbReference>
<dbReference type="Proteomes" id="UP000194161">
    <property type="component" value="Chromosome"/>
</dbReference>
<comment type="subcellular location">
    <subcellularLocation>
        <location evidence="9">Cell membrane</location>
        <topology evidence="9">Peripheral membrane protein</topology>
    </subcellularLocation>
</comment>
<dbReference type="KEGG" id="bgm:CAL15_04215"/>
<evidence type="ECO:0000313" key="10">
    <source>
        <dbReference type="EMBL" id="ARP93655.1"/>
    </source>
</evidence>
<reference evidence="10 11" key="1">
    <citation type="submission" date="2017-05" db="EMBL/GenBank/DDBJ databases">
        <title>Complete and WGS of Bordetella genogroups.</title>
        <authorList>
            <person name="Spilker T."/>
            <person name="LiPuma J."/>
        </authorList>
    </citation>
    <scope>NUCLEOTIDE SEQUENCE [LARGE SCALE GENOMIC DNA]</scope>
    <source>
        <strain evidence="10 11">AU7206</strain>
    </source>
</reference>
<gene>
    <name evidence="9" type="primary">coq7</name>
    <name evidence="10" type="ORF">CAL15_04215</name>
</gene>
<evidence type="ECO:0000256" key="1">
    <source>
        <dbReference type="ARBA" id="ARBA00004749"/>
    </source>
</evidence>
<comment type="catalytic activity">
    <reaction evidence="9">
        <text>a 5-methoxy-2-methyl-3-(all-trans-polyprenyl)benzene-1,4-diol + AH2 + O2 = a 3-demethylubiquinol + A + H2O</text>
        <dbReference type="Rhea" id="RHEA:50908"/>
        <dbReference type="Rhea" id="RHEA-COMP:10859"/>
        <dbReference type="Rhea" id="RHEA-COMP:10914"/>
        <dbReference type="ChEBI" id="CHEBI:13193"/>
        <dbReference type="ChEBI" id="CHEBI:15377"/>
        <dbReference type="ChEBI" id="CHEBI:15379"/>
        <dbReference type="ChEBI" id="CHEBI:17499"/>
        <dbReference type="ChEBI" id="CHEBI:84167"/>
        <dbReference type="ChEBI" id="CHEBI:84422"/>
        <dbReference type="EC" id="1.14.99.60"/>
    </reaction>
</comment>
<dbReference type="EMBL" id="CP021111">
    <property type="protein sequence ID" value="ARP93655.1"/>
    <property type="molecule type" value="Genomic_DNA"/>
</dbReference>
<keyword evidence="7 9" id="KW-0503">Monooxygenase</keyword>
<dbReference type="InterPro" id="IPR009078">
    <property type="entry name" value="Ferritin-like_SF"/>
</dbReference>
<dbReference type="HAMAP" id="MF_01658">
    <property type="entry name" value="COQ7"/>
    <property type="match status" value="1"/>
</dbReference>
<comment type="similarity">
    <text evidence="9">Belongs to the COQ7 family.</text>
</comment>
<dbReference type="SUPFAM" id="SSF47240">
    <property type="entry name" value="Ferritin-like"/>
    <property type="match status" value="1"/>
</dbReference>
<dbReference type="InterPro" id="IPR011566">
    <property type="entry name" value="Ubq_synth_Coq7"/>
</dbReference>
<dbReference type="UniPathway" id="UPA00232"/>
<feature type="binding site" evidence="9">
    <location>
        <position position="68"/>
    </location>
    <ligand>
        <name>Fe cation</name>
        <dbReference type="ChEBI" id="CHEBI:24875"/>
        <label>1</label>
    </ligand>
</feature>
<dbReference type="STRING" id="463040.CAL15_04215"/>
<dbReference type="InterPro" id="IPR047809">
    <property type="entry name" value="COQ7_proteobact"/>
</dbReference>
<dbReference type="OrthoDB" id="5192789at2"/>
<feature type="binding site" evidence="9">
    <location>
        <position position="182"/>
    </location>
    <ligand>
        <name>Fe cation</name>
        <dbReference type="ChEBI" id="CHEBI:24875"/>
        <label>2</label>
    </ligand>
</feature>
<dbReference type="Pfam" id="PF03232">
    <property type="entry name" value="COQ7"/>
    <property type="match status" value="1"/>
</dbReference>
<dbReference type="PANTHER" id="PTHR11237">
    <property type="entry name" value="COENZYME Q10 BIOSYNTHESIS PROTEIN 7"/>
    <property type="match status" value="1"/>
</dbReference>
<dbReference type="GO" id="GO:0046872">
    <property type="term" value="F:metal ion binding"/>
    <property type="evidence" value="ECO:0007669"/>
    <property type="project" value="UniProtKB-KW"/>
</dbReference>
<proteinExistence type="inferred from homology"/>
<evidence type="ECO:0000256" key="8">
    <source>
        <dbReference type="ARBA" id="ARBA00023136"/>
    </source>
</evidence>
<feature type="binding site" evidence="9">
    <location>
        <position position="182"/>
    </location>
    <ligand>
        <name>Fe cation</name>
        <dbReference type="ChEBI" id="CHEBI:24875"/>
        <label>1</label>
    </ligand>
</feature>
<keyword evidence="3 9" id="KW-0831">Ubiquinone biosynthesis</keyword>
<evidence type="ECO:0000256" key="3">
    <source>
        <dbReference type="ARBA" id="ARBA00022688"/>
    </source>
</evidence>
<dbReference type="EC" id="1.14.99.60" evidence="9"/>
<comment type="pathway">
    <text evidence="1 9">Cofactor biosynthesis; ubiquinone biosynthesis.</text>
</comment>
<keyword evidence="4 9" id="KW-0479">Metal-binding</keyword>
<protein>
    <recommendedName>
        <fullName evidence="9">3-demethoxyubiquinol 3-hydroxylase</fullName>
        <shortName evidence="9">DMQ hydroxylase</shortName>
        <ecNumber evidence="9">1.14.99.60</ecNumber>
    </recommendedName>
    <alternativeName>
        <fullName evidence="9">2-nonaprenyl-3-methyl-6-methoxy-1,4-benzoquinol hydroxylase</fullName>
    </alternativeName>
</protein>
<dbReference type="CDD" id="cd01042">
    <property type="entry name" value="DMQH"/>
    <property type="match status" value="1"/>
</dbReference>
<evidence type="ECO:0000256" key="7">
    <source>
        <dbReference type="ARBA" id="ARBA00023033"/>
    </source>
</evidence>
<keyword evidence="11" id="KW-1185">Reference proteome</keyword>
<keyword evidence="5 9" id="KW-0560">Oxidoreductase</keyword>
<feature type="binding site" evidence="9">
    <location>
        <position position="98"/>
    </location>
    <ligand>
        <name>Fe cation</name>
        <dbReference type="ChEBI" id="CHEBI:24875"/>
        <label>2</label>
    </ligand>
</feature>
<evidence type="ECO:0000256" key="4">
    <source>
        <dbReference type="ARBA" id="ARBA00022723"/>
    </source>
</evidence>
<dbReference type="GO" id="GO:0006744">
    <property type="term" value="P:ubiquinone biosynthetic process"/>
    <property type="evidence" value="ECO:0007669"/>
    <property type="project" value="UniProtKB-UniRule"/>
</dbReference>
<keyword evidence="10" id="KW-0830">Ubiquinone</keyword>
<evidence type="ECO:0000256" key="9">
    <source>
        <dbReference type="HAMAP-Rule" id="MF_01658"/>
    </source>
</evidence>
<name>A0A1W6Z8U1_9BORD</name>
<keyword evidence="2 9" id="KW-1003">Cell membrane</keyword>
<keyword evidence="8 9" id="KW-0472">Membrane</keyword>
<dbReference type="NCBIfam" id="NF033656">
    <property type="entry name" value="DMQ_monoox_COQ7"/>
    <property type="match status" value="1"/>
</dbReference>
<evidence type="ECO:0000256" key="6">
    <source>
        <dbReference type="ARBA" id="ARBA00023004"/>
    </source>
</evidence>
<dbReference type="AlphaFoldDB" id="A0A1W6Z8U1"/>
<feature type="binding site" evidence="9">
    <location>
        <position position="98"/>
    </location>
    <ligand>
        <name>Fe cation</name>
        <dbReference type="ChEBI" id="CHEBI:24875"/>
        <label>1</label>
    </ligand>
</feature>
<sequence length="219" mass="23736">MSPAPVFVRRSGLLDALLGEADRALRVLSGTASAGRAYPADAPESADTLDAGQRRHSAGLMRVNHVGEVCAQALYRGQAAACRDDAARALMRSAAAEEVDHLAWCAQRLQELNSRPSVLNPAWYAGAFALGMAASAAGVRRNLGFMAETERQVEAHLDRHLRSLPEPDQRSRQIVRQMRDDEAAHRASAERLGGTHLPAPVRGAMRLMSKVMTSTAYWI</sequence>
<organism evidence="10 11">
    <name type="scientific">Bordetella genomosp. 13</name>
    <dbReference type="NCBI Taxonomy" id="463040"/>
    <lineage>
        <taxon>Bacteria</taxon>
        <taxon>Pseudomonadati</taxon>
        <taxon>Pseudomonadota</taxon>
        <taxon>Betaproteobacteria</taxon>
        <taxon>Burkholderiales</taxon>
        <taxon>Alcaligenaceae</taxon>
        <taxon>Bordetella</taxon>
    </lineage>
</organism>
<feature type="binding site" evidence="9">
    <location>
        <position position="101"/>
    </location>
    <ligand>
        <name>Fe cation</name>
        <dbReference type="ChEBI" id="CHEBI:24875"/>
        <label>1</label>
    </ligand>
</feature>
<accession>A0A1W6Z8U1</accession>
<keyword evidence="6 9" id="KW-0408">Iron</keyword>
<evidence type="ECO:0000256" key="5">
    <source>
        <dbReference type="ARBA" id="ARBA00023002"/>
    </source>
</evidence>
<dbReference type="Gene3D" id="1.20.1260.10">
    <property type="match status" value="1"/>
</dbReference>
<comment type="function">
    <text evidence="9">Catalyzes the hydroxylation of 2-nonaprenyl-3-methyl-6-methoxy-1,4-benzoquinol during ubiquinone biosynthesis.</text>
</comment>
<dbReference type="PANTHER" id="PTHR11237:SF4">
    <property type="entry name" value="5-DEMETHOXYUBIQUINONE HYDROXYLASE, MITOCHONDRIAL"/>
    <property type="match status" value="1"/>
</dbReference>
<comment type="cofactor">
    <cofactor evidence="9">
        <name>Fe cation</name>
        <dbReference type="ChEBI" id="CHEBI:24875"/>
    </cofactor>
    <text evidence="9">Binds 2 iron ions per subunit.</text>
</comment>
<dbReference type="GO" id="GO:0005886">
    <property type="term" value="C:plasma membrane"/>
    <property type="evidence" value="ECO:0007669"/>
    <property type="project" value="UniProtKB-SubCell"/>
</dbReference>
<evidence type="ECO:0000256" key="2">
    <source>
        <dbReference type="ARBA" id="ARBA00022475"/>
    </source>
</evidence>
<feature type="binding site" evidence="9">
    <location>
        <position position="185"/>
    </location>
    <ligand>
        <name>Fe cation</name>
        <dbReference type="ChEBI" id="CHEBI:24875"/>
        <label>2</label>
    </ligand>
</feature>
<dbReference type="GO" id="GO:0008682">
    <property type="term" value="F:3-demethoxyubiquinol 3-hydroxylase activity"/>
    <property type="evidence" value="ECO:0007669"/>
    <property type="project" value="UniProtKB-EC"/>
</dbReference>
<feature type="binding site" evidence="9">
    <location>
        <position position="150"/>
    </location>
    <ligand>
        <name>Fe cation</name>
        <dbReference type="ChEBI" id="CHEBI:24875"/>
        <label>2</label>
    </ligand>
</feature>
<evidence type="ECO:0000313" key="11">
    <source>
        <dbReference type="Proteomes" id="UP000194161"/>
    </source>
</evidence>